<feature type="compositionally biased region" description="Polar residues" evidence="3">
    <location>
        <begin position="12"/>
        <end position="26"/>
    </location>
</feature>
<dbReference type="OrthoDB" id="342119at2759"/>
<feature type="region of interest" description="Disordered" evidence="3">
    <location>
        <begin position="1"/>
        <end position="44"/>
    </location>
</feature>
<name>C5K516_PERM5</name>
<dbReference type="InterPro" id="IPR015943">
    <property type="entry name" value="WD40/YVTN_repeat-like_dom_sf"/>
</dbReference>
<dbReference type="PANTHER" id="PTHR14221:SF0">
    <property type="entry name" value="WD REPEAT-CONTAINING PROTEIN 44"/>
    <property type="match status" value="1"/>
</dbReference>
<evidence type="ECO:0000256" key="2">
    <source>
        <dbReference type="ARBA" id="ARBA00022737"/>
    </source>
</evidence>
<dbReference type="PANTHER" id="PTHR14221">
    <property type="entry name" value="WD REPEAT DOMAIN 44"/>
    <property type="match status" value="1"/>
</dbReference>
<keyword evidence="2" id="KW-0677">Repeat</keyword>
<feature type="region of interest" description="Disordered" evidence="3">
    <location>
        <begin position="123"/>
        <end position="219"/>
    </location>
</feature>
<accession>C5K516</accession>
<dbReference type="InParanoid" id="C5K516"/>
<evidence type="ECO:0000256" key="1">
    <source>
        <dbReference type="ARBA" id="ARBA00022574"/>
    </source>
</evidence>
<dbReference type="SMART" id="SM00320">
    <property type="entry name" value="WD40"/>
    <property type="match status" value="5"/>
</dbReference>
<dbReference type="Proteomes" id="UP000007800">
    <property type="component" value="Unassembled WGS sequence"/>
</dbReference>
<dbReference type="InterPro" id="IPR040324">
    <property type="entry name" value="WDR44/Dgr2"/>
</dbReference>
<dbReference type="Gene3D" id="2.130.10.10">
    <property type="entry name" value="YVTN repeat-like/Quinoprotein amine dehydrogenase"/>
    <property type="match status" value="1"/>
</dbReference>
<proteinExistence type="predicted"/>
<feature type="region of interest" description="Disordered" evidence="3">
    <location>
        <begin position="233"/>
        <end position="253"/>
    </location>
</feature>
<dbReference type="EMBL" id="GG670562">
    <property type="protein sequence ID" value="EER20438.1"/>
    <property type="molecule type" value="Genomic_DNA"/>
</dbReference>
<evidence type="ECO:0000313" key="5">
    <source>
        <dbReference type="Proteomes" id="UP000007800"/>
    </source>
</evidence>
<feature type="compositionally biased region" description="Basic and acidic residues" evidence="3">
    <location>
        <begin position="32"/>
        <end position="44"/>
    </location>
</feature>
<dbReference type="RefSeq" id="XP_002788642.1">
    <property type="nucleotide sequence ID" value="XM_002788596.1"/>
</dbReference>
<dbReference type="Pfam" id="PF00400">
    <property type="entry name" value="WD40"/>
    <property type="match status" value="2"/>
</dbReference>
<feature type="compositionally biased region" description="Low complexity" evidence="3">
    <location>
        <begin position="589"/>
        <end position="608"/>
    </location>
</feature>
<dbReference type="InterPro" id="IPR036322">
    <property type="entry name" value="WD40_repeat_dom_sf"/>
</dbReference>
<organism evidence="5">
    <name type="scientific">Perkinsus marinus (strain ATCC 50983 / TXsc)</name>
    <dbReference type="NCBI Taxonomy" id="423536"/>
    <lineage>
        <taxon>Eukaryota</taxon>
        <taxon>Sar</taxon>
        <taxon>Alveolata</taxon>
        <taxon>Perkinsozoa</taxon>
        <taxon>Perkinsea</taxon>
        <taxon>Perkinsida</taxon>
        <taxon>Perkinsidae</taxon>
        <taxon>Perkinsus</taxon>
    </lineage>
</organism>
<evidence type="ECO:0000313" key="4">
    <source>
        <dbReference type="EMBL" id="EER20438.1"/>
    </source>
</evidence>
<dbReference type="InterPro" id="IPR001680">
    <property type="entry name" value="WD40_rpt"/>
</dbReference>
<sequence>MISARISKPPQECSQKSAQRRMTPSTRGIPRAADKKRGNTMREKSRGRIFKLKLITPANLEDLAVIRHNLRESVKLMDTKFSIPWEDAQGAADQDLHHVQAATSVEMLKAALAEDESQVALLPTPGESRTSSPMEPASRAPQSPVSESALPQTLVPPLGRHGGSGDAPPMDTVIFDESGDSAAEQSVLDRSEPPPGSDDRGDDTVSRSESVSSFATRGKTITGLHMRQRLKNIFNKDRRGSNGNESTTSGGGAASIPVVPLLTSVPFSRTPCVLQLSEMSLPSDCVVSQLTVCGSCGDIAAGCISGEIYLWTREYGSVYTKNAETILKGHVDSISCLHWAARGQLISCSLDASTCIWMPRESKRPVYTLRHFAHSSSPSSKGTLIPTYASTAPAAKDSNKRFLMIACADGTIEIYSMAENAREQPHLRHRVKIDQMATCVALSPDGSQIAVGSAVGTVSLFLMKSLRGEGVFDCRNRAGKLRNGRKVTSIQWDASGQRLLVCCGDSRVRIVHLRDLSKRTKFKSSLYYTNQSMMLMATWSAGSTKRVLSVGETGWFCGWSVDYATKDTNQAPLVCHLLDGIGRRQSDRTTSLTPPESPSLQSQPLSSPRHAAGSQSGSAFCTASFLCPVRQALSGHPLVDTVFGRVGRSAECFSLLAVATSSGVIRLCLDLSAAEWQQNRAHHLLPIGHSALQVFTSRSS</sequence>
<dbReference type="SUPFAM" id="SSF50978">
    <property type="entry name" value="WD40 repeat-like"/>
    <property type="match status" value="1"/>
</dbReference>
<dbReference type="AlphaFoldDB" id="C5K516"/>
<dbReference type="GeneID" id="9053989"/>
<feature type="region of interest" description="Disordered" evidence="3">
    <location>
        <begin position="586"/>
        <end position="613"/>
    </location>
</feature>
<keyword evidence="1" id="KW-0853">WD repeat</keyword>
<gene>
    <name evidence="4" type="ORF">Pmar_PMAR010178</name>
</gene>
<feature type="compositionally biased region" description="Polar residues" evidence="3">
    <location>
        <begin position="140"/>
        <end position="151"/>
    </location>
</feature>
<feature type="compositionally biased region" description="Basic and acidic residues" evidence="3">
    <location>
        <begin position="187"/>
        <end position="206"/>
    </location>
</feature>
<protein>
    <submittedName>
        <fullName evidence="4">WD repeat domain containing protein</fullName>
    </submittedName>
</protein>
<reference evidence="4 5" key="1">
    <citation type="submission" date="2008-07" db="EMBL/GenBank/DDBJ databases">
        <authorList>
            <person name="El-Sayed N."/>
            <person name="Caler E."/>
            <person name="Inman J."/>
            <person name="Amedeo P."/>
            <person name="Hass B."/>
            <person name="Wortman J."/>
        </authorList>
    </citation>
    <scope>NUCLEOTIDE SEQUENCE [LARGE SCALE GENOMIC DNA]</scope>
    <source>
        <strain evidence="5">ATCC 50983 / TXsc</strain>
    </source>
</reference>
<evidence type="ECO:0000256" key="3">
    <source>
        <dbReference type="SAM" id="MobiDB-lite"/>
    </source>
</evidence>
<keyword evidence="5" id="KW-1185">Reference proteome</keyword>